<evidence type="ECO:0000256" key="7">
    <source>
        <dbReference type="RuleBase" id="RU364093"/>
    </source>
</evidence>
<dbReference type="EMBL" id="JAMFLX010000006">
    <property type="protein sequence ID" value="MCL6269532.1"/>
    <property type="molecule type" value="Genomic_DNA"/>
</dbReference>
<keyword evidence="6 7" id="KW-0472">Membrane</keyword>
<dbReference type="PANTHER" id="PTHR30161:SF1">
    <property type="entry name" value="FLAGELLAR BIOSYNTHESIS PROTEIN FLHA-RELATED"/>
    <property type="match status" value="1"/>
</dbReference>
<evidence type="ECO:0000256" key="4">
    <source>
        <dbReference type="ARBA" id="ARBA00022692"/>
    </source>
</evidence>
<feature type="transmembrane region" description="Helical" evidence="7">
    <location>
        <begin position="37"/>
        <end position="60"/>
    </location>
</feature>
<evidence type="ECO:0000256" key="3">
    <source>
        <dbReference type="ARBA" id="ARBA00022475"/>
    </source>
</evidence>
<keyword evidence="9" id="KW-1185">Reference proteome</keyword>
<dbReference type="Gene3D" id="1.10.8.540">
    <property type="entry name" value="FHIPEP family, domain 3"/>
    <property type="match status" value="1"/>
</dbReference>
<dbReference type="PIRSF" id="PIRSF005419">
    <property type="entry name" value="FlhA"/>
    <property type="match status" value="1"/>
</dbReference>
<proteinExistence type="inferred from homology"/>
<keyword evidence="8" id="KW-0282">Flagellum</keyword>
<evidence type="ECO:0000313" key="8">
    <source>
        <dbReference type="EMBL" id="MCL6269532.1"/>
    </source>
</evidence>
<organism evidence="8 9">
    <name type="scientific">Parendozoicomonas callyspongiae</name>
    <dbReference type="NCBI Taxonomy" id="2942213"/>
    <lineage>
        <taxon>Bacteria</taxon>
        <taxon>Pseudomonadati</taxon>
        <taxon>Pseudomonadota</taxon>
        <taxon>Gammaproteobacteria</taxon>
        <taxon>Oceanospirillales</taxon>
        <taxon>Endozoicomonadaceae</taxon>
        <taxon>Parendozoicomonas</taxon>
    </lineage>
</organism>
<keyword evidence="4 7" id="KW-0812">Transmembrane</keyword>
<keyword evidence="7" id="KW-1006">Bacterial flagellum protein export</keyword>
<dbReference type="InterPro" id="IPR001712">
    <property type="entry name" value="T3SS_FHIPEP"/>
</dbReference>
<dbReference type="Gene3D" id="3.40.30.60">
    <property type="entry name" value="FHIPEP family, domain 1"/>
    <property type="match status" value="1"/>
</dbReference>
<keyword evidence="7" id="KW-0653">Protein transport</keyword>
<feature type="transmembrane region" description="Helical" evidence="7">
    <location>
        <begin position="246"/>
        <end position="268"/>
    </location>
</feature>
<evidence type="ECO:0000256" key="6">
    <source>
        <dbReference type="ARBA" id="ARBA00023136"/>
    </source>
</evidence>
<dbReference type="RefSeq" id="WP_249698570.1">
    <property type="nucleotide sequence ID" value="NZ_JAMFLX010000006.1"/>
</dbReference>
<accession>A0ABT0PDV1</accession>
<dbReference type="Gene3D" id="3.40.50.12790">
    <property type="entry name" value="FHIPEP family, domain 4"/>
    <property type="match status" value="1"/>
</dbReference>
<dbReference type="PRINTS" id="PR00949">
    <property type="entry name" value="TYPE3IMAPROT"/>
</dbReference>
<name>A0ABT0PDV1_9GAMM</name>
<dbReference type="Pfam" id="PF00771">
    <property type="entry name" value="FHIPEP"/>
    <property type="match status" value="1"/>
</dbReference>
<dbReference type="Proteomes" id="UP001203338">
    <property type="component" value="Unassembled WGS sequence"/>
</dbReference>
<evidence type="ECO:0000256" key="2">
    <source>
        <dbReference type="ARBA" id="ARBA00008835"/>
    </source>
</evidence>
<dbReference type="InterPro" id="IPR042193">
    <property type="entry name" value="FHIPEP_3"/>
</dbReference>
<feature type="transmembrane region" description="Helical" evidence="7">
    <location>
        <begin position="280"/>
        <end position="300"/>
    </location>
</feature>
<comment type="caution">
    <text evidence="8">The sequence shown here is derived from an EMBL/GenBank/DDBJ whole genome shotgun (WGS) entry which is preliminary data.</text>
</comment>
<sequence length="700" mass="77254">MADQATQTLRTALSNYLAPPLLLLVALAMIILRIPPFFLDVLFTFNIALSLVLLLQAIYIKKPLEFTVFPTLLLISTLLRLALNIASTRIVLLQGHNGGAAAGKVIESFGEVVIAGDYIVGLVVFIILIIVNFVVITKGCTRISEVTARFTLDAMPGKQMAIDADLNAGLVNQDEARERRREVGQEADFYGAMDGASKFVRGDAVAGLLILTINLLGGLGVGILQHDMPASAAFHTYSLLTIGDGLVAQIPALLLSTTAAIIVTRVSGMHDMQHQIRAELLAYPKTILVTAGLLIAIGLVPGMPHLAFAGIGTLILGMALFSMSQAKQKQLEQPAEQEPVQPTTLAWHDLPAVDPIGLEIGYRLIPLVDESSGGELTRRIRETRKELSQELGFLLPAVHIRDNMNLDPEAYMVTLQSVDREGFQIQMGKSLAIKTDNNLREISGTETLEPAYRLKAYWIDDNERDHATRLGYTVVDPVTIITTHLGRIMKDQASELFGYDETRQWLEQLRPESARLCDELVPDKLSLGQLMKVCQQLLKDQVPLSDRKTIVTRLLDFQPQTQPSSIQMAEHVRIALRYQILAPLTSRQKPDDPFLLKVFTLSSELEKILLQSSEQARQTGSYSEDAFPVEPNLTVKLQQNLPVVLDRSNNLNIPAILLVTPQLRPMLSRFARLSAVRELTVLGLTEIPDEYRIEIIGQLG</sequence>
<keyword evidence="3 7" id="KW-1003">Cell membrane</keyword>
<protein>
    <recommendedName>
        <fullName evidence="7">Flagellar biosynthesis protein FlhA</fullName>
    </recommendedName>
</protein>
<reference evidence="8 9" key="1">
    <citation type="submission" date="2022-05" db="EMBL/GenBank/DDBJ databases">
        <authorList>
            <person name="Park J.-S."/>
        </authorList>
    </citation>
    <scope>NUCLEOTIDE SEQUENCE [LARGE SCALE GENOMIC DNA]</scope>
    <source>
        <strain evidence="8 9">2012CJ34-2</strain>
    </source>
</reference>
<keyword evidence="8" id="KW-0969">Cilium</keyword>
<dbReference type="NCBIfam" id="TIGR01398">
    <property type="entry name" value="FlhA"/>
    <property type="match status" value="1"/>
</dbReference>
<comment type="subcellular location">
    <subcellularLocation>
        <location evidence="1 7">Cell membrane</location>
        <topology evidence="1 7">Multi-pass membrane protein</topology>
    </subcellularLocation>
</comment>
<dbReference type="InterPro" id="IPR042196">
    <property type="entry name" value="FHIPEP_4"/>
</dbReference>
<keyword evidence="7" id="KW-0813">Transport</keyword>
<gene>
    <name evidence="7 8" type="primary">flhA</name>
    <name evidence="8" type="ORF">M3P05_06205</name>
</gene>
<dbReference type="InterPro" id="IPR042194">
    <property type="entry name" value="FHIPEP_1"/>
</dbReference>
<feature type="transmembrane region" description="Helical" evidence="7">
    <location>
        <begin position="72"/>
        <end position="92"/>
    </location>
</feature>
<feature type="transmembrane region" description="Helical" evidence="7">
    <location>
        <begin position="205"/>
        <end position="226"/>
    </location>
</feature>
<dbReference type="InterPro" id="IPR006301">
    <property type="entry name" value="FlhA"/>
</dbReference>
<keyword evidence="5 7" id="KW-1133">Transmembrane helix</keyword>
<dbReference type="PANTHER" id="PTHR30161">
    <property type="entry name" value="FLAGELLAR EXPORT PROTEIN, MEMBRANE FLHA SUBUNIT-RELATED"/>
    <property type="match status" value="1"/>
</dbReference>
<feature type="transmembrane region" description="Helical" evidence="7">
    <location>
        <begin position="112"/>
        <end position="135"/>
    </location>
</feature>
<comment type="function">
    <text evidence="7">Required for formation of the rod structure of the flagellar apparatus. Together with FliI and FliH, may constitute the export apparatus of flagellin.</text>
</comment>
<evidence type="ECO:0000256" key="1">
    <source>
        <dbReference type="ARBA" id="ARBA00004651"/>
    </source>
</evidence>
<comment type="similarity">
    <text evidence="2 7">Belongs to the FHIPEP (flagella/HR/invasion proteins export pore) family.</text>
</comment>
<keyword evidence="8" id="KW-0966">Cell projection</keyword>
<keyword evidence="7" id="KW-1005">Bacterial flagellum biogenesis</keyword>
<evidence type="ECO:0000256" key="5">
    <source>
        <dbReference type="ARBA" id="ARBA00022989"/>
    </source>
</evidence>
<feature type="transmembrane region" description="Helical" evidence="7">
    <location>
        <begin position="12"/>
        <end position="31"/>
    </location>
</feature>
<evidence type="ECO:0000313" key="9">
    <source>
        <dbReference type="Proteomes" id="UP001203338"/>
    </source>
</evidence>